<dbReference type="PANTHER" id="PTHR11076">
    <property type="entry name" value="DNA REPAIR POLYMERASE UMUC / TRANSFERASE FAMILY MEMBER"/>
    <property type="match status" value="1"/>
</dbReference>
<evidence type="ECO:0000259" key="2">
    <source>
        <dbReference type="PROSITE" id="PS50173"/>
    </source>
</evidence>
<proteinExistence type="predicted"/>
<gene>
    <name evidence="3" type="ORF">BSL78_20421</name>
</gene>
<protein>
    <submittedName>
        <fullName evidence="3">Polymerase (DNA directed) kappa</fullName>
    </submittedName>
</protein>
<dbReference type="FunFam" id="1.10.150.810:FF:000003">
    <property type="entry name" value="DNA polymerase kappa subunit"/>
    <property type="match status" value="1"/>
</dbReference>
<feature type="domain" description="UmuC" evidence="2">
    <location>
        <begin position="117"/>
        <end position="220"/>
    </location>
</feature>
<dbReference type="GO" id="GO:0006281">
    <property type="term" value="P:DNA repair"/>
    <property type="evidence" value="ECO:0007669"/>
    <property type="project" value="InterPro"/>
</dbReference>
<evidence type="ECO:0000256" key="1">
    <source>
        <dbReference type="SAM" id="MobiDB-lite"/>
    </source>
</evidence>
<dbReference type="PANTHER" id="PTHR11076:SF33">
    <property type="entry name" value="DNA POLYMERASE KAPPA"/>
    <property type="match status" value="1"/>
</dbReference>
<dbReference type="Gene3D" id="3.40.1170.60">
    <property type="match status" value="1"/>
</dbReference>
<dbReference type="Gene3D" id="1.10.150.810">
    <property type="match status" value="1"/>
</dbReference>
<dbReference type="AlphaFoldDB" id="A0A2G8K3Z5"/>
<reference evidence="3 4" key="1">
    <citation type="journal article" date="2017" name="PLoS Biol.">
        <title>The sea cucumber genome provides insights into morphological evolution and visceral regeneration.</title>
        <authorList>
            <person name="Zhang X."/>
            <person name="Sun L."/>
            <person name="Yuan J."/>
            <person name="Sun Y."/>
            <person name="Gao Y."/>
            <person name="Zhang L."/>
            <person name="Li S."/>
            <person name="Dai H."/>
            <person name="Hamel J.F."/>
            <person name="Liu C."/>
            <person name="Yu Y."/>
            <person name="Liu S."/>
            <person name="Lin W."/>
            <person name="Guo K."/>
            <person name="Jin S."/>
            <person name="Xu P."/>
            <person name="Storey K.B."/>
            <person name="Huan P."/>
            <person name="Zhang T."/>
            <person name="Zhou Y."/>
            <person name="Zhang J."/>
            <person name="Lin C."/>
            <person name="Li X."/>
            <person name="Xing L."/>
            <person name="Huo D."/>
            <person name="Sun M."/>
            <person name="Wang L."/>
            <person name="Mercier A."/>
            <person name="Li F."/>
            <person name="Yang H."/>
            <person name="Xiang J."/>
        </authorList>
    </citation>
    <scope>NUCLEOTIDE SEQUENCE [LARGE SCALE GENOMIC DNA]</scope>
    <source>
        <strain evidence="3">Shaxun</strain>
        <tissue evidence="3">Muscle</tissue>
    </source>
</reference>
<dbReference type="GO" id="GO:0005634">
    <property type="term" value="C:nucleus"/>
    <property type="evidence" value="ECO:0007669"/>
    <property type="project" value="TreeGrafter"/>
</dbReference>
<sequence length="286" mass="32978">MNITKKYPSLNQASGVDPKLQKQETSESHVSRMELNTNKAGMEGLDKERINKIIMDMSVGSRYYENEQKKEKQVNQKIEKLLNLRSKVTASELSAAKVKVNELVKGLERNRDLSRTIVHIDMDMFYAAVEMLEKPELRTKPMAVGGKAMLSTSNYVARRYGVRAGMPGFIGLKLCPDLVLVPTNFAKYREYSSQVKEILAEYDPNFSAMSLDEAFLDFTDHLVWRRATTDKERTFMRHVYLTPSDADGKTTSWRRTKTQRLIQKGRKNVRTDMRQKENYYPISSLQ</sequence>
<dbReference type="InterPro" id="IPR043502">
    <property type="entry name" value="DNA/RNA_pol_sf"/>
</dbReference>
<dbReference type="GO" id="GO:0003887">
    <property type="term" value="F:DNA-directed DNA polymerase activity"/>
    <property type="evidence" value="ECO:0007669"/>
    <property type="project" value="TreeGrafter"/>
</dbReference>
<dbReference type="GO" id="GO:0042276">
    <property type="term" value="P:error-prone translesion synthesis"/>
    <property type="evidence" value="ECO:0007669"/>
    <property type="project" value="TreeGrafter"/>
</dbReference>
<dbReference type="Proteomes" id="UP000230750">
    <property type="component" value="Unassembled WGS sequence"/>
</dbReference>
<dbReference type="InterPro" id="IPR050116">
    <property type="entry name" value="DNA_polymerase-Y"/>
</dbReference>
<dbReference type="Pfam" id="PF00817">
    <property type="entry name" value="IMS"/>
    <property type="match status" value="1"/>
</dbReference>
<dbReference type="FunFam" id="3.40.1170.60:FF:000012">
    <property type="entry name" value="Putative DNA-directed polymerase kappa"/>
    <property type="match status" value="1"/>
</dbReference>
<dbReference type="EMBL" id="MRZV01000909">
    <property type="protein sequence ID" value="PIK42727.1"/>
    <property type="molecule type" value="Genomic_DNA"/>
</dbReference>
<evidence type="ECO:0000313" key="3">
    <source>
        <dbReference type="EMBL" id="PIK42727.1"/>
    </source>
</evidence>
<name>A0A2G8K3Z5_STIJA</name>
<dbReference type="PROSITE" id="PS50173">
    <property type="entry name" value="UMUC"/>
    <property type="match status" value="1"/>
</dbReference>
<accession>A0A2G8K3Z5</accession>
<keyword evidence="4" id="KW-1185">Reference proteome</keyword>
<dbReference type="InterPro" id="IPR043128">
    <property type="entry name" value="Rev_trsase/Diguanyl_cyclase"/>
</dbReference>
<organism evidence="3 4">
    <name type="scientific">Stichopus japonicus</name>
    <name type="common">Sea cucumber</name>
    <dbReference type="NCBI Taxonomy" id="307972"/>
    <lineage>
        <taxon>Eukaryota</taxon>
        <taxon>Metazoa</taxon>
        <taxon>Echinodermata</taxon>
        <taxon>Eleutherozoa</taxon>
        <taxon>Echinozoa</taxon>
        <taxon>Holothuroidea</taxon>
        <taxon>Aspidochirotacea</taxon>
        <taxon>Aspidochirotida</taxon>
        <taxon>Stichopodidae</taxon>
        <taxon>Apostichopus</taxon>
    </lineage>
</organism>
<feature type="compositionally biased region" description="Polar residues" evidence="1">
    <location>
        <begin position="1"/>
        <end position="14"/>
    </location>
</feature>
<feature type="compositionally biased region" description="Basic and acidic residues" evidence="1">
    <location>
        <begin position="19"/>
        <end position="32"/>
    </location>
</feature>
<dbReference type="SUPFAM" id="SSF56672">
    <property type="entry name" value="DNA/RNA polymerases"/>
    <property type="match status" value="1"/>
</dbReference>
<dbReference type="STRING" id="307972.A0A2G8K3Z5"/>
<dbReference type="OrthoDB" id="1747274at2759"/>
<dbReference type="Gene3D" id="3.30.70.270">
    <property type="match status" value="1"/>
</dbReference>
<feature type="region of interest" description="Disordered" evidence="1">
    <location>
        <begin position="1"/>
        <end position="37"/>
    </location>
</feature>
<evidence type="ECO:0000313" key="4">
    <source>
        <dbReference type="Proteomes" id="UP000230750"/>
    </source>
</evidence>
<comment type="caution">
    <text evidence="3">The sequence shown here is derived from an EMBL/GenBank/DDBJ whole genome shotgun (WGS) entry which is preliminary data.</text>
</comment>
<dbReference type="InterPro" id="IPR001126">
    <property type="entry name" value="UmuC"/>
</dbReference>